<accession>A0ABV0ZMV1</accession>
<dbReference type="Proteomes" id="UP001469553">
    <property type="component" value="Unassembled WGS sequence"/>
</dbReference>
<dbReference type="EMBL" id="JAHRIP010066686">
    <property type="protein sequence ID" value="MEQ2306935.1"/>
    <property type="molecule type" value="Genomic_DNA"/>
</dbReference>
<reference evidence="2 3" key="1">
    <citation type="submission" date="2021-06" db="EMBL/GenBank/DDBJ databases">
        <authorList>
            <person name="Palmer J.M."/>
        </authorList>
    </citation>
    <scope>NUCLEOTIDE SEQUENCE [LARGE SCALE GENOMIC DNA]</scope>
    <source>
        <strain evidence="2 3">AS_MEX2019</strain>
        <tissue evidence="2">Muscle</tissue>
    </source>
</reference>
<proteinExistence type="predicted"/>
<sequence>MTLASSPFNTPRGRGPATKPTSSKSCRAPPPPNLYPSNHFFVMQSGPSGNSFINENFQEKLGPLMGDGCEISVFIRDRKNKAKRMVNGLYLYCALSSHQRPQSASHYIQSSTHSSTHSHTESGELHCSHSYPGAD</sequence>
<protein>
    <submittedName>
        <fullName evidence="2">Uncharacterized protein</fullName>
    </submittedName>
</protein>
<name>A0ABV0ZMV1_9TELE</name>
<gene>
    <name evidence="2" type="ORF">AMECASPLE_013178</name>
</gene>
<evidence type="ECO:0000256" key="1">
    <source>
        <dbReference type="SAM" id="MobiDB-lite"/>
    </source>
</evidence>
<feature type="region of interest" description="Disordered" evidence="1">
    <location>
        <begin position="1"/>
        <end position="32"/>
    </location>
</feature>
<keyword evidence="3" id="KW-1185">Reference proteome</keyword>
<organism evidence="2 3">
    <name type="scientific">Ameca splendens</name>
    <dbReference type="NCBI Taxonomy" id="208324"/>
    <lineage>
        <taxon>Eukaryota</taxon>
        <taxon>Metazoa</taxon>
        <taxon>Chordata</taxon>
        <taxon>Craniata</taxon>
        <taxon>Vertebrata</taxon>
        <taxon>Euteleostomi</taxon>
        <taxon>Actinopterygii</taxon>
        <taxon>Neopterygii</taxon>
        <taxon>Teleostei</taxon>
        <taxon>Neoteleostei</taxon>
        <taxon>Acanthomorphata</taxon>
        <taxon>Ovalentaria</taxon>
        <taxon>Atherinomorphae</taxon>
        <taxon>Cyprinodontiformes</taxon>
        <taxon>Goodeidae</taxon>
        <taxon>Ameca</taxon>
    </lineage>
</organism>
<feature type="region of interest" description="Disordered" evidence="1">
    <location>
        <begin position="103"/>
        <end position="135"/>
    </location>
</feature>
<feature type="compositionally biased region" description="Basic and acidic residues" evidence="1">
    <location>
        <begin position="118"/>
        <end position="127"/>
    </location>
</feature>
<comment type="caution">
    <text evidence="2">The sequence shown here is derived from an EMBL/GenBank/DDBJ whole genome shotgun (WGS) entry which is preliminary data.</text>
</comment>
<evidence type="ECO:0000313" key="2">
    <source>
        <dbReference type="EMBL" id="MEQ2306935.1"/>
    </source>
</evidence>
<evidence type="ECO:0000313" key="3">
    <source>
        <dbReference type="Proteomes" id="UP001469553"/>
    </source>
</evidence>